<dbReference type="GO" id="GO:0050661">
    <property type="term" value="F:NADP binding"/>
    <property type="evidence" value="ECO:0007669"/>
    <property type="project" value="InterPro"/>
</dbReference>
<protein>
    <submittedName>
        <fullName evidence="1">Uncharacterized protein</fullName>
    </submittedName>
</protein>
<proteinExistence type="predicted"/>
<dbReference type="Gene3D" id="3.30.460.30">
    <property type="entry name" value="Glutamyl-tRNA reductase, N-terminal domain"/>
    <property type="match status" value="1"/>
</dbReference>
<dbReference type="InterPro" id="IPR036343">
    <property type="entry name" value="GluRdtase_N_sf"/>
</dbReference>
<sequence>MEFLVVGLNHRTAPVEVRERLSLNKEQLPEA</sequence>
<dbReference type="AlphaFoldDB" id="A0A382KEU0"/>
<gene>
    <name evidence="1" type="ORF">METZ01_LOCUS276378</name>
</gene>
<dbReference type="SUPFAM" id="SSF69742">
    <property type="entry name" value="Glutamyl tRNA-reductase catalytic, N-terminal domain"/>
    <property type="match status" value="1"/>
</dbReference>
<dbReference type="EMBL" id="UINC01080516">
    <property type="protein sequence ID" value="SVC23524.1"/>
    <property type="molecule type" value="Genomic_DNA"/>
</dbReference>
<accession>A0A382KEU0</accession>
<name>A0A382KEU0_9ZZZZ</name>
<feature type="non-terminal residue" evidence="1">
    <location>
        <position position="31"/>
    </location>
</feature>
<evidence type="ECO:0000313" key="1">
    <source>
        <dbReference type="EMBL" id="SVC23524.1"/>
    </source>
</evidence>
<dbReference type="GO" id="GO:0033014">
    <property type="term" value="P:tetrapyrrole biosynthetic process"/>
    <property type="evidence" value="ECO:0007669"/>
    <property type="project" value="InterPro"/>
</dbReference>
<dbReference type="GO" id="GO:0008883">
    <property type="term" value="F:glutamyl-tRNA reductase activity"/>
    <property type="evidence" value="ECO:0007669"/>
    <property type="project" value="InterPro"/>
</dbReference>
<organism evidence="1">
    <name type="scientific">marine metagenome</name>
    <dbReference type="NCBI Taxonomy" id="408172"/>
    <lineage>
        <taxon>unclassified sequences</taxon>
        <taxon>metagenomes</taxon>
        <taxon>ecological metagenomes</taxon>
    </lineage>
</organism>
<reference evidence="1" key="1">
    <citation type="submission" date="2018-05" db="EMBL/GenBank/DDBJ databases">
        <authorList>
            <person name="Lanie J.A."/>
            <person name="Ng W.-L."/>
            <person name="Kazmierczak K.M."/>
            <person name="Andrzejewski T.M."/>
            <person name="Davidsen T.M."/>
            <person name="Wayne K.J."/>
            <person name="Tettelin H."/>
            <person name="Glass J.I."/>
            <person name="Rusch D."/>
            <person name="Podicherti R."/>
            <person name="Tsui H.-C.T."/>
            <person name="Winkler M.E."/>
        </authorList>
    </citation>
    <scope>NUCLEOTIDE SEQUENCE</scope>
</reference>